<proteinExistence type="predicted"/>
<keyword evidence="2" id="KW-0805">Transcription regulation</keyword>
<reference evidence="8" key="1">
    <citation type="journal article" date="2017" name="Genome Biol.">
        <title>Comparative genomics reveals high biological diversity and specific adaptations in the industrially and medically important fungal genus Aspergillus.</title>
        <authorList>
            <person name="de Vries R.P."/>
            <person name="Riley R."/>
            <person name="Wiebenga A."/>
            <person name="Aguilar-Osorio G."/>
            <person name="Amillis S."/>
            <person name="Uchima C.A."/>
            <person name="Anderluh G."/>
            <person name="Asadollahi M."/>
            <person name="Askin M."/>
            <person name="Barry K."/>
            <person name="Battaglia E."/>
            <person name="Bayram O."/>
            <person name="Benocci T."/>
            <person name="Braus-Stromeyer S.A."/>
            <person name="Caldana C."/>
            <person name="Canovas D."/>
            <person name="Cerqueira G.C."/>
            <person name="Chen F."/>
            <person name="Chen W."/>
            <person name="Choi C."/>
            <person name="Clum A."/>
            <person name="Dos Santos R.A."/>
            <person name="Damasio A.R."/>
            <person name="Diallinas G."/>
            <person name="Emri T."/>
            <person name="Fekete E."/>
            <person name="Flipphi M."/>
            <person name="Freyberg S."/>
            <person name="Gallo A."/>
            <person name="Gournas C."/>
            <person name="Habgood R."/>
            <person name="Hainaut M."/>
            <person name="Harispe M.L."/>
            <person name="Henrissat B."/>
            <person name="Hilden K.S."/>
            <person name="Hope R."/>
            <person name="Hossain A."/>
            <person name="Karabika E."/>
            <person name="Karaffa L."/>
            <person name="Karanyi Z."/>
            <person name="Krasevec N."/>
            <person name="Kuo A."/>
            <person name="Kusch H."/>
            <person name="LaButti K."/>
            <person name="Lagendijk E.L."/>
            <person name="Lapidus A."/>
            <person name="Levasseur A."/>
            <person name="Lindquist E."/>
            <person name="Lipzen A."/>
            <person name="Logrieco A.F."/>
            <person name="MacCabe A."/>
            <person name="Maekelae M.R."/>
            <person name="Malavazi I."/>
            <person name="Melin P."/>
            <person name="Meyer V."/>
            <person name="Mielnichuk N."/>
            <person name="Miskei M."/>
            <person name="Molnar A.P."/>
            <person name="Mule G."/>
            <person name="Ngan C.Y."/>
            <person name="Orejas M."/>
            <person name="Orosz E."/>
            <person name="Ouedraogo J.P."/>
            <person name="Overkamp K.M."/>
            <person name="Park H.-S."/>
            <person name="Perrone G."/>
            <person name="Piumi F."/>
            <person name="Punt P.J."/>
            <person name="Ram A.F."/>
            <person name="Ramon A."/>
            <person name="Rauscher S."/>
            <person name="Record E."/>
            <person name="Riano-Pachon D.M."/>
            <person name="Robert V."/>
            <person name="Roehrig J."/>
            <person name="Ruller R."/>
            <person name="Salamov A."/>
            <person name="Salih N.S."/>
            <person name="Samson R.A."/>
            <person name="Sandor E."/>
            <person name="Sanguinetti M."/>
            <person name="Schuetze T."/>
            <person name="Sepcic K."/>
            <person name="Shelest E."/>
            <person name="Sherlock G."/>
            <person name="Sophianopoulou V."/>
            <person name="Squina F.M."/>
            <person name="Sun H."/>
            <person name="Susca A."/>
            <person name="Todd R.B."/>
            <person name="Tsang A."/>
            <person name="Unkles S.E."/>
            <person name="van de Wiele N."/>
            <person name="van Rossen-Uffink D."/>
            <person name="Oliveira J.V."/>
            <person name="Vesth T.C."/>
            <person name="Visser J."/>
            <person name="Yu J.-H."/>
            <person name="Zhou M."/>
            <person name="Andersen M.R."/>
            <person name="Archer D.B."/>
            <person name="Baker S.E."/>
            <person name="Benoit I."/>
            <person name="Brakhage A.A."/>
            <person name="Braus G.H."/>
            <person name="Fischer R."/>
            <person name="Frisvad J.C."/>
            <person name="Goldman G.H."/>
            <person name="Houbraken J."/>
            <person name="Oakley B."/>
            <person name="Pocsi I."/>
            <person name="Scazzocchio C."/>
            <person name="Seiboth B."/>
            <person name="vanKuyk P.A."/>
            <person name="Wortman J."/>
            <person name="Dyer P.S."/>
            <person name="Grigoriev I.V."/>
        </authorList>
    </citation>
    <scope>NUCLEOTIDE SEQUENCE [LARGE SCALE GENOMIC DNA]</scope>
    <source>
        <strain evidence="8">CBS 506.65</strain>
    </source>
</reference>
<dbReference type="PROSITE" id="PS51526">
    <property type="entry name" value="RFX_DBD"/>
    <property type="match status" value="1"/>
</dbReference>
<keyword evidence="1" id="KW-0156">Chromatin regulator</keyword>
<dbReference type="AlphaFoldDB" id="A0A1L9SED4"/>
<protein>
    <recommendedName>
        <fullName evidence="6">RFX-type winged-helix domain-containing protein</fullName>
    </recommendedName>
</protein>
<dbReference type="PANTHER" id="PTHR22970">
    <property type="entry name" value="AT-RICH INTERACTIVE DOMAIN-CONTAINING PROTEIN 2"/>
    <property type="match status" value="1"/>
</dbReference>
<feature type="domain" description="RFX-type winged-helix" evidence="6">
    <location>
        <begin position="461"/>
        <end position="540"/>
    </location>
</feature>
<keyword evidence="4" id="KW-0539">Nucleus</keyword>
<dbReference type="GO" id="GO:0006355">
    <property type="term" value="P:regulation of DNA-templated transcription"/>
    <property type="evidence" value="ECO:0007669"/>
    <property type="project" value="InterPro"/>
</dbReference>
<evidence type="ECO:0000256" key="3">
    <source>
        <dbReference type="ARBA" id="ARBA00023163"/>
    </source>
</evidence>
<dbReference type="Proteomes" id="UP000184188">
    <property type="component" value="Unassembled WGS sequence"/>
</dbReference>
<dbReference type="STRING" id="1073090.A0A1L9SED4"/>
<accession>A0A1L9SED4</accession>
<feature type="region of interest" description="Disordered" evidence="5">
    <location>
        <begin position="1"/>
        <end position="68"/>
    </location>
</feature>
<evidence type="ECO:0000259" key="6">
    <source>
        <dbReference type="PROSITE" id="PS51526"/>
    </source>
</evidence>
<keyword evidence="3" id="KW-0804">Transcription</keyword>
<evidence type="ECO:0000256" key="1">
    <source>
        <dbReference type="ARBA" id="ARBA00022853"/>
    </source>
</evidence>
<evidence type="ECO:0000256" key="5">
    <source>
        <dbReference type="SAM" id="MobiDB-lite"/>
    </source>
</evidence>
<evidence type="ECO:0000256" key="2">
    <source>
        <dbReference type="ARBA" id="ARBA00023015"/>
    </source>
</evidence>
<sequence length="743" mass="85114">MSGNTPRSSLREGLRQAPKANQPFIPDTAPVRQTRSSIHSTTSPQPPGAPHTPSTPSAHLHNTHSNHMDIENWDGREQVKVPMSTREVATPGNRPGLFAQYDRTKTAKQPDFYDPYFPLRYLEVPKSDHIYKRAHYGLQSGIPDEVDFALYHLVQISNQRWDKFKFEGFPLLAETLMEKAMEVTLLCTGVKWELQYDIREPTERIDVLNSLRGTRGILDKIREIPVTLADDTLETTEFTHRLRNIKEATLVLRNMVLLKENAYYIARYAHGLLRDFLVVLINIPNQPRLNELKNDALDIAEEVTRFMKTDSEDPLWISLLQCLESTDRAHIVRAFWALTHFSTELNEPEGNRAMERIPKQTLRQLYFHSLLDLDKDILSGALDFWYQYTLFPYNIETLIDVFNLPTVFVPRMIALLMYEGRPSKRETVIQEEKVAPPPTEIPRVPPELLKDLMELAEPERSSRWLRCCFVEDADCEITQIALWQAYQNRFADPRVPGGGVLPAAEFIKNVSNTFTNAQAQVINGPGAATKFIIKGIRPLETAYTFSGFPYNYCKWADNTKPAKICQRAFATPTELRNHIFSEHMNLAATDTPGHYNLDKAESATHTCLWDNCPKFRSSGPSADTAMVAGHVASHLPDERAPDAEPPVPKRMVLQERIVRKWFYMDTPINDRGEPFGVAYKAALVLRNIAWNLPNREAPKHGGLLWKKAVFAGHRSKIIEIWDRNRSLRKELTELVMVLERRDE</sequence>
<dbReference type="GO" id="GO:0006325">
    <property type="term" value="P:chromatin organization"/>
    <property type="evidence" value="ECO:0007669"/>
    <property type="project" value="UniProtKB-KW"/>
</dbReference>
<organism evidence="7 8">
    <name type="scientific">Penicilliopsis zonata CBS 506.65</name>
    <dbReference type="NCBI Taxonomy" id="1073090"/>
    <lineage>
        <taxon>Eukaryota</taxon>
        <taxon>Fungi</taxon>
        <taxon>Dikarya</taxon>
        <taxon>Ascomycota</taxon>
        <taxon>Pezizomycotina</taxon>
        <taxon>Eurotiomycetes</taxon>
        <taxon>Eurotiomycetidae</taxon>
        <taxon>Eurotiales</taxon>
        <taxon>Aspergillaceae</taxon>
        <taxon>Penicilliopsis</taxon>
    </lineage>
</organism>
<dbReference type="GO" id="GO:0003677">
    <property type="term" value="F:DNA binding"/>
    <property type="evidence" value="ECO:0007669"/>
    <property type="project" value="InterPro"/>
</dbReference>
<dbReference type="Gene3D" id="3.30.160.60">
    <property type="entry name" value="Classic Zinc Finger"/>
    <property type="match status" value="1"/>
</dbReference>
<dbReference type="GO" id="GO:0016586">
    <property type="term" value="C:RSC-type complex"/>
    <property type="evidence" value="ECO:0007669"/>
    <property type="project" value="TreeGrafter"/>
</dbReference>
<dbReference type="RefSeq" id="XP_022579967.1">
    <property type="nucleotide sequence ID" value="XM_022728928.1"/>
</dbReference>
<dbReference type="GeneID" id="34615392"/>
<feature type="compositionally biased region" description="Polar residues" evidence="5">
    <location>
        <begin position="31"/>
        <end position="43"/>
    </location>
</feature>
<dbReference type="InterPro" id="IPR003150">
    <property type="entry name" value="DNA-bd_RFX"/>
</dbReference>
<dbReference type="InterPro" id="IPR052406">
    <property type="entry name" value="Chromatin_Remodeling_Comp"/>
</dbReference>
<evidence type="ECO:0000313" key="8">
    <source>
        <dbReference type="Proteomes" id="UP000184188"/>
    </source>
</evidence>
<keyword evidence="8" id="KW-1185">Reference proteome</keyword>
<dbReference type="EMBL" id="KV878345">
    <property type="protein sequence ID" value="OJJ45457.1"/>
    <property type="molecule type" value="Genomic_DNA"/>
</dbReference>
<gene>
    <name evidence="7" type="ORF">ASPZODRAFT_605382</name>
</gene>
<dbReference type="VEuPathDB" id="FungiDB:ASPZODRAFT_605382"/>
<evidence type="ECO:0000313" key="7">
    <source>
        <dbReference type="EMBL" id="OJJ45457.1"/>
    </source>
</evidence>
<dbReference type="OrthoDB" id="338531at2759"/>
<dbReference type="PANTHER" id="PTHR22970:SF14">
    <property type="entry name" value="AT-RICH INTERACTIVE DOMAIN-CONTAINING PROTEIN 2"/>
    <property type="match status" value="1"/>
</dbReference>
<name>A0A1L9SED4_9EURO</name>
<evidence type="ECO:0000256" key="4">
    <source>
        <dbReference type="ARBA" id="ARBA00023242"/>
    </source>
</evidence>